<keyword evidence="3" id="KW-1185">Reference proteome</keyword>
<dbReference type="Gene3D" id="3.10.450.50">
    <property type="match status" value="1"/>
</dbReference>
<dbReference type="KEGG" id="ant:Arnit_3060"/>
<dbReference type="SUPFAM" id="SSF54427">
    <property type="entry name" value="NTF2-like"/>
    <property type="match status" value="1"/>
</dbReference>
<dbReference type="eggNOG" id="COG3012">
    <property type="taxonomic scope" value="Bacteria"/>
</dbReference>
<dbReference type="InterPro" id="IPR032710">
    <property type="entry name" value="NTF2-like_dom_sf"/>
</dbReference>
<dbReference type="AlphaFoldDB" id="D5V7T7"/>
<gene>
    <name evidence="2" type="ordered locus">Arnit_3060</name>
</gene>
<accession>D5V7T7</accession>
<dbReference type="EMBL" id="CP001999">
    <property type="protein sequence ID" value="ADG94707.1"/>
    <property type="molecule type" value="Genomic_DNA"/>
</dbReference>
<evidence type="ECO:0000259" key="1">
    <source>
        <dbReference type="Pfam" id="PF17775"/>
    </source>
</evidence>
<reference evidence="2 3" key="1">
    <citation type="journal article" date="2010" name="Stand. Genomic Sci.">
        <title>Complete genome sequence of Arcobacter nitrofigilis type strain (CI).</title>
        <authorList>
            <person name="Pati A."/>
            <person name="Gronow S."/>
            <person name="Lapidus A."/>
            <person name="Copeland A."/>
            <person name="Glavina Del Rio T."/>
            <person name="Nolan M."/>
            <person name="Lucas S."/>
            <person name="Tice H."/>
            <person name="Cheng J.F."/>
            <person name="Han C."/>
            <person name="Chertkov O."/>
            <person name="Bruce D."/>
            <person name="Tapia R."/>
            <person name="Goodwin L."/>
            <person name="Pitluck S."/>
            <person name="Liolios K."/>
            <person name="Ivanova N."/>
            <person name="Mavromatis K."/>
            <person name="Chen A."/>
            <person name="Palaniappan K."/>
            <person name="Land M."/>
            <person name="Hauser L."/>
            <person name="Chang Y.J."/>
            <person name="Jeffries C.D."/>
            <person name="Detter J.C."/>
            <person name="Rohde M."/>
            <person name="Goker M."/>
            <person name="Bristow J."/>
            <person name="Eisen J.A."/>
            <person name="Markowitz V."/>
            <person name="Hugenholtz P."/>
            <person name="Klenk H.P."/>
            <person name="Kyrpides N.C."/>
        </authorList>
    </citation>
    <scope>NUCLEOTIDE SEQUENCE [LARGE SCALE GENOMIC DNA]</scope>
    <source>
        <strain evidence="3">ATCC 33309 / DSM 7299 / CCUG 15893 / LMG 7604 / NCTC 12251 / CI</strain>
    </source>
</reference>
<dbReference type="STRING" id="572480.Arnit_3060"/>
<dbReference type="PANTHER" id="PTHR33747:SF1">
    <property type="entry name" value="ADENYLATE CYCLASE-ASSOCIATED CAP C-TERMINAL DOMAIN-CONTAINING PROTEIN"/>
    <property type="match status" value="1"/>
</dbReference>
<dbReference type="Proteomes" id="UP000000939">
    <property type="component" value="Chromosome"/>
</dbReference>
<dbReference type="InterPro" id="IPR048469">
    <property type="entry name" value="YchJ-like_M"/>
</dbReference>
<dbReference type="PANTHER" id="PTHR33747">
    <property type="entry name" value="UPF0225 PROTEIN SCO1677"/>
    <property type="match status" value="1"/>
</dbReference>
<dbReference type="Pfam" id="PF17775">
    <property type="entry name" value="YchJ_M-like"/>
    <property type="match status" value="1"/>
</dbReference>
<evidence type="ECO:0000313" key="3">
    <source>
        <dbReference type="Proteomes" id="UP000000939"/>
    </source>
</evidence>
<dbReference type="HOGENOM" id="CLU_099590_2_1_7"/>
<sequence length="138" mass="15999">MAYNEHAACPCGSKKSYKNCCKIFHEGKYPQTAVELMKSRFSAFVVGNIDYIISTTHEDNIEYSENKSKWREDLQNVISSNDFYSLEILDFIDGKEESYVTFKVGIKQRGLDVSFTEKSKFLKIDGKWLYRSGEFLDD</sequence>
<dbReference type="RefSeq" id="WP_013136851.1">
    <property type="nucleotide sequence ID" value="NC_014166.1"/>
</dbReference>
<proteinExistence type="predicted"/>
<evidence type="ECO:0000313" key="2">
    <source>
        <dbReference type="EMBL" id="ADG94707.1"/>
    </source>
</evidence>
<dbReference type="OrthoDB" id="21421at2"/>
<name>D5V7T7_ARCNC</name>
<protein>
    <recommendedName>
        <fullName evidence="1">YchJ-like middle NTF2-like domain-containing protein</fullName>
    </recommendedName>
</protein>
<feature type="domain" description="YchJ-like middle NTF2-like" evidence="1">
    <location>
        <begin position="32"/>
        <end position="133"/>
    </location>
</feature>
<organism evidence="2 3">
    <name type="scientific">Arcobacter nitrofigilis (strain ATCC 33309 / DSM 7299 / CCUG 15893 / LMG 7604 / NCTC 12251 / CI)</name>
    <name type="common">Campylobacter nitrofigilis</name>
    <dbReference type="NCBI Taxonomy" id="572480"/>
    <lineage>
        <taxon>Bacteria</taxon>
        <taxon>Pseudomonadati</taxon>
        <taxon>Campylobacterota</taxon>
        <taxon>Epsilonproteobacteria</taxon>
        <taxon>Campylobacterales</taxon>
        <taxon>Arcobacteraceae</taxon>
        <taxon>Arcobacter</taxon>
    </lineage>
</organism>